<evidence type="ECO:0000256" key="13">
    <source>
        <dbReference type="ARBA" id="ARBA00022989"/>
    </source>
</evidence>
<evidence type="ECO:0000256" key="14">
    <source>
        <dbReference type="ARBA" id="ARBA00023098"/>
    </source>
</evidence>
<evidence type="ECO:0000256" key="16">
    <source>
        <dbReference type="ARBA" id="ARBA00023209"/>
    </source>
</evidence>
<feature type="transmembrane region" description="Helical" evidence="19">
    <location>
        <begin position="142"/>
        <end position="163"/>
    </location>
</feature>
<protein>
    <recommendedName>
        <fullName evidence="7 18">Phosphatidate cytidylyltransferase</fullName>
        <ecNumber evidence="6 18">2.7.7.41</ecNumber>
    </recommendedName>
</protein>
<dbReference type="OrthoDB" id="9799199at2"/>
<name>G7VA83_THELD</name>
<evidence type="ECO:0000256" key="1">
    <source>
        <dbReference type="ARBA" id="ARBA00001698"/>
    </source>
</evidence>
<keyword evidence="13 19" id="KW-1133">Transmembrane helix</keyword>
<evidence type="ECO:0000256" key="4">
    <source>
        <dbReference type="ARBA" id="ARBA00005189"/>
    </source>
</evidence>
<evidence type="ECO:0000256" key="19">
    <source>
        <dbReference type="SAM" id="Phobius"/>
    </source>
</evidence>
<dbReference type="Pfam" id="PF01148">
    <property type="entry name" value="CTP_transf_1"/>
    <property type="match status" value="1"/>
</dbReference>
<comment type="catalytic activity">
    <reaction evidence="1 18">
        <text>a 1,2-diacyl-sn-glycero-3-phosphate + CTP + H(+) = a CDP-1,2-diacyl-sn-glycerol + diphosphate</text>
        <dbReference type="Rhea" id="RHEA:16229"/>
        <dbReference type="ChEBI" id="CHEBI:15378"/>
        <dbReference type="ChEBI" id="CHEBI:33019"/>
        <dbReference type="ChEBI" id="CHEBI:37563"/>
        <dbReference type="ChEBI" id="CHEBI:58332"/>
        <dbReference type="ChEBI" id="CHEBI:58608"/>
        <dbReference type="EC" id="2.7.7.41"/>
    </reaction>
</comment>
<comment type="similarity">
    <text evidence="5 18">Belongs to the CDS family.</text>
</comment>
<evidence type="ECO:0000256" key="11">
    <source>
        <dbReference type="ARBA" id="ARBA00022692"/>
    </source>
</evidence>
<keyword evidence="12 18" id="KW-0548">Nucleotidyltransferase</keyword>
<evidence type="ECO:0000256" key="17">
    <source>
        <dbReference type="ARBA" id="ARBA00023264"/>
    </source>
</evidence>
<reference evidence="20 21" key="2">
    <citation type="journal article" date="2012" name="Stand. Genomic Sci.">
        <title>Genome sequence of the moderately thermophilic, amino-acid-degrading and sulfur-reducing bacterium Thermovirga lienii type strain (Cas60314(T)).</title>
        <authorList>
            <person name="Goker M."/>
            <person name="Saunders E."/>
            <person name="Lapidus A."/>
            <person name="Nolan M."/>
            <person name="Lucas S."/>
            <person name="Hammon N."/>
            <person name="Deshpande S."/>
            <person name="Cheng J.F."/>
            <person name="Han C."/>
            <person name="Tapia R."/>
            <person name="Goodwin L.A."/>
            <person name="Pitluck S."/>
            <person name="Liolios K."/>
            <person name="Mavromatis K."/>
            <person name="Pagani I."/>
            <person name="Ivanova N."/>
            <person name="Mikhailova N."/>
            <person name="Pati A."/>
            <person name="Chen A."/>
            <person name="Palaniappan K."/>
            <person name="Land M."/>
            <person name="Chang Y.J."/>
            <person name="Jeffries C.D."/>
            <person name="Brambilla E.M."/>
            <person name="Rohde M."/>
            <person name="Spring S."/>
            <person name="Detter J.C."/>
            <person name="Woyke T."/>
            <person name="Bristow J."/>
            <person name="Eisen J.A."/>
            <person name="Markowitz V."/>
            <person name="Hugenholtz P."/>
            <person name="Kyrpides N.C."/>
            <person name="Klenk H.P."/>
        </authorList>
    </citation>
    <scope>NUCLEOTIDE SEQUENCE [LARGE SCALE GENOMIC DNA]</scope>
    <source>
        <strain evidence="21">ATCC BAA-1197 / DSM 17291 / Cas60314</strain>
    </source>
</reference>
<dbReference type="InterPro" id="IPR000374">
    <property type="entry name" value="PC_trans"/>
</dbReference>
<comment type="subcellular location">
    <subcellularLocation>
        <location evidence="2">Cell membrane</location>
        <topology evidence="2">Multi-pass membrane protein</topology>
    </subcellularLocation>
</comment>
<dbReference type="KEGG" id="tli:Tlie_1050"/>
<keyword evidence="16" id="KW-0594">Phospholipid biosynthesis</keyword>
<evidence type="ECO:0000256" key="12">
    <source>
        <dbReference type="ARBA" id="ARBA00022695"/>
    </source>
</evidence>
<keyword evidence="10 18" id="KW-0808">Transferase</keyword>
<keyword evidence="21" id="KW-1185">Reference proteome</keyword>
<keyword evidence="9" id="KW-0444">Lipid biosynthesis</keyword>
<gene>
    <name evidence="20" type="ordered locus">Tlie_1050</name>
</gene>
<evidence type="ECO:0000256" key="18">
    <source>
        <dbReference type="RuleBase" id="RU003938"/>
    </source>
</evidence>
<evidence type="ECO:0000256" key="15">
    <source>
        <dbReference type="ARBA" id="ARBA00023136"/>
    </source>
</evidence>
<keyword evidence="17" id="KW-1208">Phospholipid metabolism</keyword>
<evidence type="ECO:0000256" key="8">
    <source>
        <dbReference type="ARBA" id="ARBA00022475"/>
    </source>
</evidence>
<keyword evidence="11 18" id="KW-0812">Transmembrane</keyword>
<dbReference type="GO" id="GO:0016024">
    <property type="term" value="P:CDP-diacylglycerol biosynthetic process"/>
    <property type="evidence" value="ECO:0007669"/>
    <property type="project" value="UniProtKB-UniPathway"/>
</dbReference>
<dbReference type="STRING" id="580340.Tlie_1050"/>
<dbReference type="Proteomes" id="UP000005868">
    <property type="component" value="Chromosome"/>
</dbReference>
<dbReference type="GO" id="GO:0005886">
    <property type="term" value="C:plasma membrane"/>
    <property type="evidence" value="ECO:0007669"/>
    <property type="project" value="UniProtKB-SubCell"/>
</dbReference>
<evidence type="ECO:0000313" key="21">
    <source>
        <dbReference type="Proteomes" id="UP000005868"/>
    </source>
</evidence>
<evidence type="ECO:0000256" key="2">
    <source>
        <dbReference type="ARBA" id="ARBA00004651"/>
    </source>
</evidence>
<feature type="transmembrane region" description="Helical" evidence="19">
    <location>
        <begin position="12"/>
        <end position="29"/>
    </location>
</feature>
<evidence type="ECO:0000256" key="3">
    <source>
        <dbReference type="ARBA" id="ARBA00005119"/>
    </source>
</evidence>
<dbReference type="PROSITE" id="PS01315">
    <property type="entry name" value="CDS"/>
    <property type="match status" value="1"/>
</dbReference>
<dbReference type="EC" id="2.7.7.41" evidence="6 18"/>
<evidence type="ECO:0000256" key="10">
    <source>
        <dbReference type="ARBA" id="ARBA00022679"/>
    </source>
</evidence>
<comment type="pathway">
    <text evidence="4">Lipid metabolism.</text>
</comment>
<dbReference type="HOGENOM" id="CLU_037294_3_3_0"/>
<feature type="transmembrane region" description="Helical" evidence="19">
    <location>
        <begin position="110"/>
        <end position="135"/>
    </location>
</feature>
<dbReference type="UniPathway" id="UPA00557">
    <property type="reaction ID" value="UER00614"/>
</dbReference>
<evidence type="ECO:0000256" key="6">
    <source>
        <dbReference type="ARBA" id="ARBA00012487"/>
    </source>
</evidence>
<feature type="transmembrane region" description="Helical" evidence="19">
    <location>
        <begin position="183"/>
        <end position="202"/>
    </location>
</feature>
<evidence type="ECO:0000313" key="20">
    <source>
        <dbReference type="EMBL" id="AER66783.1"/>
    </source>
</evidence>
<sequence length="272" mass="29773">MGQFDIKNETIKRAISGFFIVAAIMGSLYLGGYPWFILCSIVALGSLLEFYRILKGFFHVSKATGFFVGITILVLSFFHFYNAIVPSLVMGTFFVMLVEIIRKSASGTSFGIHSLSGTVGGIVYCVLPWSFMIILREHQWGFFILGTLFFCTWSCDIMAYLVGCNWGKTPLAPNVSPKKTMEGFFGGLAGSLMCAGLLSFFWQLEPIPLLLIGLLCGTFGQAGDLAESLLKREAGIKDSGNIIPGHGGFLDRFDSVVVSATLVYLLWGNLWG</sequence>
<dbReference type="PANTHER" id="PTHR46382">
    <property type="entry name" value="PHOSPHATIDATE CYTIDYLYLTRANSFERASE"/>
    <property type="match status" value="1"/>
</dbReference>
<feature type="transmembrane region" description="Helical" evidence="19">
    <location>
        <begin position="66"/>
        <end position="98"/>
    </location>
</feature>
<dbReference type="GO" id="GO:0004605">
    <property type="term" value="F:phosphatidate cytidylyltransferase activity"/>
    <property type="evidence" value="ECO:0007669"/>
    <property type="project" value="UniProtKB-EC"/>
</dbReference>
<dbReference type="EMBL" id="CP003096">
    <property type="protein sequence ID" value="AER66783.1"/>
    <property type="molecule type" value="Genomic_DNA"/>
</dbReference>
<dbReference type="eggNOG" id="COG0575">
    <property type="taxonomic scope" value="Bacteria"/>
</dbReference>
<evidence type="ECO:0000256" key="5">
    <source>
        <dbReference type="ARBA" id="ARBA00010185"/>
    </source>
</evidence>
<accession>G7VA83</accession>
<organism evidence="20 21">
    <name type="scientific">Thermovirga lienii (strain ATCC BAA-1197 / DSM 17291 / Cas60314)</name>
    <dbReference type="NCBI Taxonomy" id="580340"/>
    <lineage>
        <taxon>Bacteria</taxon>
        <taxon>Thermotogati</taxon>
        <taxon>Synergistota</taxon>
        <taxon>Synergistia</taxon>
        <taxon>Synergistales</taxon>
        <taxon>Thermovirgaceae</taxon>
        <taxon>Thermovirga</taxon>
    </lineage>
</organism>
<dbReference type="PANTHER" id="PTHR46382:SF1">
    <property type="entry name" value="PHOSPHATIDATE CYTIDYLYLTRANSFERASE"/>
    <property type="match status" value="1"/>
</dbReference>
<dbReference type="AlphaFoldDB" id="G7VA83"/>
<evidence type="ECO:0000256" key="9">
    <source>
        <dbReference type="ARBA" id="ARBA00022516"/>
    </source>
</evidence>
<keyword evidence="14" id="KW-0443">Lipid metabolism</keyword>
<reference evidence="21" key="1">
    <citation type="submission" date="2011-10" db="EMBL/GenBank/DDBJ databases">
        <title>The complete genome of chromosome of Thermovirga lienii DSM 17291.</title>
        <authorList>
            <consortium name="US DOE Joint Genome Institute (JGI-PGF)"/>
            <person name="Lucas S."/>
            <person name="Copeland A."/>
            <person name="Lapidus A."/>
            <person name="Glavina del Rio T."/>
            <person name="Dalin E."/>
            <person name="Tice H."/>
            <person name="Bruce D."/>
            <person name="Goodwin L."/>
            <person name="Pitluck S."/>
            <person name="Peters L."/>
            <person name="Mikhailova N."/>
            <person name="Saunders E."/>
            <person name="Kyrpides N."/>
            <person name="Mavromatis K."/>
            <person name="Ivanova N."/>
            <person name="Last F.I."/>
            <person name="Brettin T."/>
            <person name="Detter J.C."/>
            <person name="Han C."/>
            <person name="Larimer F."/>
            <person name="Land M."/>
            <person name="Hauser L."/>
            <person name="Markowitz V."/>
            <person name="Cheng J.-F."/>
            <person name="Hugenholtz P."/>
            <person name="Woyke T."/>
            <person name="Wu D."/>
            <person name="Spring S."/>
            <person name="Schroeder M."/>
            <person name="Brambilla E.-M."/>
            <person name="Klenk H.-P."/>
            <person name="Eisen J.A."/>
        </authorList>
    </citation>
    <scope>NUCLEOTIDE SEQUENCE [LARGE SCALE GENOMIC DNA]</scope>
    <source>
        <strain evidence="21">ATCC BAA-1197 / DSM 17291 / Cas60314</strain>
    </source>
</reference>
<keyword evidence="15 19" id="KW-0472">Membrane</keyword>
<keyword evidence="8" id="KW-1003">Cell membrane</keyword>
<proteinExistence type="inferred from homology"/>
<comment type="pathway">
    <text evidence="3 18">Phospholipid metabolism; CDP-diacylglycerol biosynthesis; CDP-diacylglycerol from sn-glycerol 3-phosphate: step 3/3.</text>
</comment>
<evidence type="ECO:0000256" key="7">
    <source>
        <dbReference type="ARBA" id="ARBA00019373"/>
    </source>
</evidence>